<dbReference type="EMBL" id="CADCVJ010000152">
    <property type="protein sequence ID" value="CAA9478211.1"/>
    <property type="molecule type" value="Genomic_DNA"/>
</dbReference>
<accession>A0A6J4RY31</accession>
<reference evidence="1" key="1">
    <citation type="submission" date="2020-02" db="EMBL/GenBank/DDBJ databases">
        <authorList>
            <person name="Meier V. D."/>
        </authorList>
    </citation>
    <scope>NUCLEOTIDE SEQUENCE</scope>
    <source>
        <strain evidence="1">AVDCRST_MAG38</strain>
    </source>
</reference>
<proteinExistence type="predicted"/>
<sequence>MTSHPTAVTAQLYVAGTWQGSSAYFATPRPVRARTACRRSTRLIRVLRRA</sequence>
<dbReference type="AlphaFoldDB" id="A0A6J4RY31"/>
<gene>
    <name evidence="1" type="ORF">AVDCRST_MAG38-1881</name>
</gene>
<organism evidence="1">
    <name type="scientific">uncultured Solirubrobacteraceae bacterium</name>
    <dbReference type="NCBI Taxonomy" id="1162706"/>
    <lineage>
        <taxon>Bacteria</taxon>
        <taxon>Bacillati</taxon>
        <taxon>Actinomycetota</taxon>
        <taxon>Thermoleophilia</taxon>
        <taxon>Solirubrobacterales</taxon>
        <taxon>Solirubrobacteraceae</taxon>
        <taxon>environmental samples</taxon>
    </lineage>
</organism>
<name>A0A6J4RY31_9ACTN</name>
<protein>
    <submittedName>
        <fullName evidence="1">Uncharacterized protein</fullName>
    </submittedName>
</protein>
<evidence type="ECO:0000313" key="1">
    <source>
        <dbReference type="EMBL" id="CAA9478211.1"/>
    </source>
</evidence>